<evidence type="ECO:0000313" key="8">
    <source>
        <dbReference type="Proteomes" id="UP000266177"/>
    </source>
</evidence>
<dbReference type="SMART" id="SM00382">
    <property type="entry name" value="AAA"/>
    <property type="match status" value="2"/>
</dbReference>
<name>A0A3A3GDI4_PANTH</name>
<dbReference type="PANTHER" id="PTHR19211:SF100">
    <property type="entry name" value="RIBOSOME PROTECTION PROTEIN VMLR"/>
    <property type="match status" value="1"/>
</dbReference>
<accession>A0A3A3GDI4</accession>
<dbReference type="GO" id="GO:0016887">
    <property type="term" value="F:ATP hydrolysis activity"/>
    <property type="evidence" value="ECO:0007669"/>
    <property type="project" value="InterPro"/>
</dbReference>
<evidence type="ECO:0000313" key="7">
    <source>
        <dbReference type="EMBL" id="RJG21879.1"/>
    </source>
</evidence>
<reference evidence="7 8" key="1">
    <citation type="submission" date="2018-09" db="EMBL/GenBank/DDBJ databases">
        <title>Paenibacillus SK2017-BO5.</title>
        <authorList>
            <person name="Piskunova J.V."/>
            <person name="Dubiley S.A."/>
            <person name="Severinov K.V."/>
        </authorList>
    </citation>
    <scope>NUCLEOTIDE SEQUENCE [LARGE SCALE GENOMIC DNA]</scope>
    <source>
        <strain evidence="7 8">BO5</strain>
    </source>
</reference>
<evidence type="ECO:0000256" key="2">
    <source>
        <dbReference type="ARBA" id="ARBA00022741"/>
    </source>
</evidence>
<dbReference type="Pfam" id="PF00005">
    <property type="entry name" value="ABC_tran"/>
    <property type="match status" value="2"/>
</dbReference>
<dbReference type="Pfam" id="PF12848">
    <property type="entry name" value="ABC_tran_Xtn"/>
    <property type="match status" value="1"/>
</dbReference>
<feature type="domain" description="ABC transporter" evidence="6">
    <location>
        <begin position="20"/>
        <end position="200"/>
    </location>
</feature>
<evidence type="ECO:0000256" key="4">
    <source>
        <dbReference type="SAM" id="Coils"/>
    </source>
</evidence>
<protein>
    <submittedName>
        <fullName evidence="7">ABC transporter ATP-binding protein</fullName>
    </submittedName>
</protein>
<dbReference type="Gene3D" id="3.40.50.300">
    <property type="entry name" value="P-loop containing nucleotide triphosphate hydrolases"/>
    <property type="match status" value="3"/>
</dbReference>
<feature type="coiled-coil region" evidence="4">
    <location>
        <begin position="185"/>
        <end position="216"/>
    </location>
</feature>
<evidence type="ECO:0000259" key="6">
    <source>
        <dbReference type="PROSITE" id="PS50893"/>
    </source>
</evidence>
<keyword evidence="2" id="KW-0547">Nucleotide-binding</keyword>
<organism evidence="7 8">
    <name type="scientific">Paenibacillus thiaminolyticus</name>
    <name type="common">Bacillus thiaminolyticus</name>
    <dbReference type="NCBI Taxonomy" id="49283"/>
    <lineage>
        <taxon>Bacteria</taxon>
        <taxon>Bacillati</taxon>
        <taxon>Bacillota</taxon>
        <taxon>Bacilli</taxon>
        <taxon>Bacillales</taxon>
        <taxon>Paenibacillaceae</taxon>
        <taxon>Paenibacillus</taxon>
    </lineage>
</organism>
<sequence length="576" mass="65289">MNSNRYSEGRQLPHAGKLILEASSLAAEAGDRRLFSIPETLRVYSGERIGLIGANGAGKTTLIRILAGLLEPAQGSVRRMASSAFVPQLDDIRDEASAEATLSGGERTKRRLEQVLQGGAELLLLDEPTSHLDMEQMKRMEERLLDFSRKGTLLLISHDRTLLNRVCTKIWEMEHGTLHIYAGGYDDYRVEKERLRTERQREYDQYIAERDRLQEMIVQTRVTAQGVGTPRPRKGLTSKEIRSARPHFNRKQGKMDKRVKAMETRLEKLPQVERPFELPSVAFDAECHRPLRSKNALEVKEMRLCAGERELVRDSSFRIRPQMKVALLGPNGSGKTTLLRLLKHGSEAPDGGPEAGASSAMIRFAPNARVAYFDQKLYSLDLQESALANVQKSSAYDQTAIRTALARLRLRRDEALKPVWQLSGGEKVKTQLVKLFLSEANVLLLDEPTNYLDIEAREELERVLAAYPGTLLFATHDRMLLERTATHVLRFSGQSLELLPIEALHADKAPPPPQDSQAEGTAPQQAVWTEEQRMKVELEWSELLSRLSQPVRHDEAERELLERRYAELLELRRAMR</sequence>
<dbReference type="PROSITE" id="PS50893">
    <property type="entry name" value="ABC_TRANSPORTER_2"/>
    <property type="match status" value="2"/>
</dbReference>
<feature type="region of interest" description="Disordered" evidence="5">
    <location>
        <begin position="506"/>
        <end position="526"/>
    </location>
</feature>
<dbReference type="Proteomes" id="UP000266177">
    <property type="component" value="Unassembled WGS sequence"/>
</dbReference>
<dbReference type="OrthoDB" id="9762369at2"/>
<dbReference type="InterPro" id="IPR003593">
    <property type="entry name" value="AAA+_ATPase"/>
</dbReference>
<dbReference type="InterPro" id="IPR027417">
    <property type="entry name" value="P-loop_NTPase"/>
</dbReference>
<dbReference type="SUPFAM" id="SSF52540">
    <property type="entry name" value="P-loop containing nucleoside triphosphate hydrolases"/>
    <property type="match status" value="2"/>
</dbReference>
<dbReference type="EMBL" id="QYZD01000020">
    <property type="protein sequence ID" value="RJG21879.1"/>
    <property type="molecule type" value="Genomic_DNA"/>
</dbReference>
<dbReference type="PANTHER" id="PTHR19211">
    <property type="entry name" value="ATP-BINDING TRANSPORT PROTEIN-RELATED"/>
    <property type="match status" value="1"/>
</dbReference>
<gene>
    <name evidence="7" type="ORF">DQX05_19885</name>
</gene>
<evidence type="ECO:0000256" key="1">
    <source>
        <dbReference type="ARBA" id="ARBA00022737"/>
    </source>
</evidence>
<keyword evidence="1" id="KW-0677">Repeat</keyword>
<proteinExistence type="predicted"/>
<evidence type="ECO:0000256" key="3">
    <source>
        <dbReference type="ARBA" id="ARBA00022840"/>
    </source>
</evidence>
<feature type="compositionally biased region" description="Polar residues" evidence="5">
    <location>
        <begin position="515"/>
        <end position="526"/>
    </location>
</feature>
<dbReference type="InterPro" id="IPR032781">
    <property type="entry name" value="ABC_tran_Xtn"/>
</dbReference>
<evidence type="ECO:0000256" key="5">
    <source>
        <dbReference type="SAM" id="MobiDB-lite"/>
    </source>
</evidence>
<dbReference type="AlphaFoldDB" id="A0A3A3GDI4"/>
<comment type="caution">
    <text evidence="7">The sequence shown here is derived from an EMBL/GenBank/DDBJ whole genome shotgun (WGS) entry which is preliminary data.</text>
</comment>
<dbReference type="InterPro" id="IPR050611">
    <property type="entry name" value="ABCF"/>
</dbReference>
<dbReference type="RefSeq" id="WP_119795239.1">
    <property type="nucleotide sequence ID" value="NZ_QYZD01000020.1"/>
</dbReference>
<dbReference type="NCBIfam" id="NF000355">
    <property type="entry name" value="ribo_prot_ABC_F"/>
    <property type="match status" value="1"/>
</dbReference>
<dbReference type="CDD" id="cd03221">
    <property type="entry name" value="ABCF_EF-3"/>
    <property type="match status" value="2"/>
</dbReference>
<keyword evidence="4" id="KW-0175">Coiled coil</keyword>
<dbReference type="InterPro" id="IPR003439">
    <property type="entry name" value="ABC_transporter-like_ATP-bd"/>
</dbReference>
<feature type="domain" description="ABC transporter" evidence="6">
    <location>
        <begin position="291"/>
        <end position="518"/>
    </location>
</feature>
<dbReference type="GO" id="GO:0005524">
    <property type="term" value="F:ATP binding"/>
    <property type="evidence" value="ECO:0007669"/>
    <property type="project" value="UniProtKB-KW"/>
</dbReference>
<keyword evidence="3 7" id="KW-0067">ATP-binding</keyword>